<gene>
    <name evidence="1" type="ORF">EXN66_Car013648</name>
</gene>
<evidence type="ECO:0000313" key="2">
    <source>
        <dbReference type="Proteomes" id="UP000503349"/>
    </source>
</evidence>
<dbReference type="AlphaFoldDB" id="A0A6G1Q632"/>
<keyword evidence="2" id="KW-1185">Reference proteome</keyword>
<sequence>MLLSSSLLSLVFVPPERLTIPSASLLIYHPNGGYEREKTTICRGRRSHRRARKVFGLPLSIKFQPVSGFYLQGAGGTGPGHILAADTVICRGTHTHTHTHTPK</sequence>
<dbReference type="Proteomes" id="UP000503349">
    <property type="component" value="Chromosome 13"/>
</dbReference>
<dbReference type="EMBL" id="CM015724">
    <property type="protein sequence ID" value="KAF3697967.1"/>
    <property type="molecule type" value="Genomic_DNA"/>
</dbReference>
<protein>
    <submittedName>
        <fullName evidence="1">Uncharacterized protein</fullName>
    </submittedName>
</protein>
<organism evidence="1 2">
    <name type="scientific">Channa argus</name>
    <name type="common">Northern snakehead</name>
    <name type="synonym">Ophicephalus argus</name>
    <dbReference type="NCBI Taxonomy" id="215402"/>
    <lineage>
        <taxon>Eukaryota</taxon>
        <taxon>Metazoa</taxon>
        <taxon>Chordata</taxon>
        <taxon>Craniata</taxon>
        <taxon>Vertebrata</taxon>
        <taxon>Euteleostomi</taxon>
        <taxon>Actinopterygii</taxon>
        <taxon>Neopterygii</taxon>
        <taxon>Teleostei</taxon>
        <taxon>Neoteleostei</taxon>
        <taxon>Acanthomorphata</taxon>
        <taxon>Anabantaria</taxon>
        <taxon>Anabantiformes</taxon>
        <taxon>Channoidei</taxon>
        <taxon>Channidae</taxon>
        <taxon>Channa</taxon>
    </lineage>
</organism>
<evidence type="ECO:0000313" key="1">
    <source>
        <dbReference type="EMBL" id="KAF3697967.1"/>
    </source>
</evidence>
<proteinExistence type="predicted"/>
<name>A0A6G1Q632_CHAAH</name>
<reference evidence="1 2" key="1">
    <citation type="submission" date="2019-02" db="EMBL/GenBank/DDBJ databases">
        <title>Opniocepnalus argus genome.</title>
        <authorList>
            <person name="Zhou C."/>
            <person name="Xiao S."/>
        </authorList>
    </citation>
    <scope>NUCLEOTIDE SEQUENCE [LARGE SCALE GENOMIC DNA]</scope>
    <source>
        <strain evidence="1">OARG1902GOOAL</strain>
        <tissue evidence="1">Muscle</tissue>
    </source>
</reference>
<reference evidence="2" key="2">
    <citation type="submission" date="2019-02" db="EMBL/GenBank/DDBJ databases">
        <title>Opniocepnalus argus Var Kimnra genome.</title>
        <authorList>
            <person name="Zhou C."/>
            <person name="Xiao S."/>
        </authorList>
    </citation>
    <scope>NUCLEOTIDE SEQUENCE [LARGE SCALE GENOMIC DNA]</scope>
</reference>
<accession>A0A6G1Q632</accession>